<evidence type="ECO:0000313" key="2">
    <source>
        <dbReference type="Proteomes" id="UP001596528"/>
    </source>
</evidence>
<dbReference type="SUPFAM" id="SSF56059">
    <property type="entry name" value="Glutathione synthetase ATP-binding domain-like"/>
    <property type="match status" value="1"/>
</dbReference>
<proteinExistence type="predicted"/>
<protein>
    <submittedName>
        <fullName evidence="1">YheC/YheD family protein</fullName>
    </submittedName>
</protein>
<organism evidence="1 2">
    <name type="scientific">Paenibacillus thermoaerophilus</name>
    <dbReference type="NCBI Taxonomy" id="1215385"/>
    <lineage>
        <taxon>Bacteria</taxon>
        <taxon>Bacillati</taxon>
        <taxon>Bacillota</taxon>
        <taxon>Bacilli</taxon>
        <taxon>Bacillales</taxon>
        <taxon>Paenibacillaceae</taxon>
        <taxon>Paenibacillus</taxon>
    </lineage>
</organism>
<dbReference type="Proteomes" id="UP001596528">
    <property type="component" value="Unassembled WGS sequence"/>
</dbReference>
<evidence type="ECO:0000313" key="1">
    <source>
        <dbReference type="EMBL" id="MFC7749078.1"/>
    </source>
</evidence>
<comment type="caution">
    <text evidence="1">The sequence shown here is derived from an EMBL/GenBank/DDBJ whole genome shotgun (WGS) entry which is preliminary data.</text>
</comment>
<dbReference type="InterPro" id="IPR026838">
    <property type="entry name" value="YheC/D"/>
</dbReference>
<dbReference type="EMBL" id="JBHTGQ010000009">
    <property type="protein sequence ID" value="MFC7749078.1"/>
    <property type="molecule type" value="Genomic_DNA"/>
</dbReference>
<keyword evidence="2" id="KW-1185">Reference proteome</keyword>
<accession>A0ABW2V0Q1</accession>
<dbReference type="Gene3D" id="3.30.470.20">
    <property type="entry name" value="ATP-grasp fold, B domain"/>
    <property type="match status" value="1"/>
</dbReference>
<sequence>MTQETLGIMTLYIGAKGNLEERTYFRKMTVAGRKLGLDVAVFTPQDLSADGKQVYAHQYSPDAKTWTRRWIPLPHLIYDRCRYQESERFRQFREFRKKYAHLTFLNKPLANKWAMHQTLAKNEEIRKHLPETRIYRDSRDLLGLLSQQRLVYMKPVNGTGGRGILRIEKISGDQYLVEGRDRKRNILAPRRIRKDQLHVRLSAWGLRNRYLVQQGIRIELPDGRVHDFRLLIQKNGKGEWEVTGYAGRIGAKRSITSNLHGGGQAVAVDRLLKERFGEEKAESIQANMRSLGEKVAKYVESQYGQLCELGIDLAVDPKGHIWLIELNPKPGREVFSRLGDRQAYAKAIRQPLEYALFLARKKKNGTAD</sequence>
<gene>
    <name evidence="1" type="ORF">ACFQWB_03840</name>
</gene>
<dbReference type="Pfam" id="PF14398">
    <property type="entry name" value="ATPgrasp_YheCD"/>
    <property type="match status" value="1"/>
</dbReference>
<reference evidence="2" key="1">
    <citation type="journal article" date="2019" name="Int. J. Syst. Evol. Microbiol.">
        <title>The Global Catalogue of Microorganisms (GCM) 10K type strain sequencing project: providing services to taxonomists for standard genome sequencing and annotation.</title>
        <authorList>
            <consortium name="The Broad Institute Genomics Platform"/>
            <consortium name="The Broad Institute Genome Sequencing Center for Infectious Disease"/>
            <person name="Wu L."/>
            <person name="Ma J."/>
        </authorList>
    </citation>
    <scope>NUCLEOTIDE SEQUENCE [LARGE SCALE GENOMIC DNA]</scope>
    <source>
        <strain evidence="2">JCM 18657</strain>
    </source>
</reference>
<name>A0ABW2V0Q1_9BACL</name>
<dbReference type="RefSeq" id="WP_138789371.1">
    <property type="nucleotide sequence ID" value="NZ_JBHTGQ010000009.1"/>
</dbReference>